<dbReference type="PANTHER" id="PTHR43586:SF8">
    <property type="entry name" value="CYSTEINE DESULFURASE 1, CHLOROPLASTIC"/>
    <property type="match status" value="1"/>
</dbReference>
<comment type="cofactor">
    <cofactor evidence="1 5">
        <name>pyridoxal 5'-phosphate</name>
        <dbReference type="ChEBI" id="CHEBI:597326"/>
    </cofactor>
</comment>
<sequence>MDRRKFLRSSGFAIGLTAALPASLAASNKKKSIIDDPKPLDGSWESVRSQFLLDTSHVQMAQMLLASHPKPVRDAIQRHRDEYDKNPVLYWEEAGEKAEWDVAKAAARYMNVQPEEIALTDSTTMGTAILFAGMKLKPGDEILSTTHDHYVTDMSIDYACEKTGATVKRIDEYKDPRTITVEEVTSNIANAITDKTRVVMVTHVHSCTGVKLPIRAIADVVEEANASRSTEKRIYFAVDGVHGFGNQDEDISAMGCDFFSAGTHKWIFGPRGTGVLYGKRDAWDFVSPTIPAFSMNPYIMWMGYPPQGEVTFNQLISPGGFHSFEHRWALNTAFDFQMEMGRSNVHQRTTQLNTKLKEGIKNIKGVDLLTPMDPNLSAGINCFIVGKQSARDSVKHFHDRNVIASSSPYRISYARLTPCVINTDGEVDESLNVLEDISRI</sequence>
<dbReference type="KEGG" id="fpf:DCC35_16695"/>
<keyword evidence="3" id="KW-0663">Pyridoxal phosphate</keyword>
<dbReference type="SUPFAM" id="SSF53383">
    <property type="entry name" value="PLP-dependent transferases"/>
    <property type="match status" value="1"/>
</dbReference>
<dbReference type="Pfam" id="PF00266">
    <property type="entry name" value="Aminotran_5"/>
    <property type="match status" value="1"/>
</dbReference>
<organism evidence="7 8">
    <name type="scientific">Mangrovivirga cuniculi</name>
    <dbReference type="NCBI Taxonomy" id="2715131"/>
    <lineage>
        <taxon>Bacteria</taxon>
        <taxon>Pseudomonadati</taxon>
        <taxon>Bacteroidota</taxon>
        <taxon>Cytophagia</taxon>
        <taxon>Cytophagales</taxon>
        <taxon>Mangrovivirgaceae</taxon>
        <taxon>Mangrovivirga</taxon>
    </lineage>
</organism>
<dbReference type="GO" id="GO:0031071">
    <property type="term" value="F:cysteine desulfurase activity"/>
    <property type="evidence" value="ECO:0007669"/>
    <property type="project" value="UniProtKB-EC"/>
</dbReference>
<dbReference type="PROSITE" id="PS00595">
    <property type="entry name" value="AA_TRANSFER_CLASS_5"/>
    <property type="match status" value="1"/>
</dbReference>
<dbReference type="OrthoDB" id="9804366at2"/>
<name>A0A4D7JKY5_9BACT</name>
<dbReference type="InterPro" id="IPR000192">
    <property type="entry name" value="Aminotrans_V_dom"/>
</dbReference>
<evidence type="ECO:0000313" key="8">
    <source>
        <dbReference type="Proteomes" id="UP000298616"/>
    </source>
</evidence>
<evidence type="ECO:0000256" key="5">
    <source>
        <dbReference type="RuleBase" id="RU004504"/>
    </source>
</evidence>
<accession>A0A4D7JKY5</accession>
<gene>
    <name evidence="7" type="ORF">DCC35_16695</name>
</gene>
<dbReference type="InterPro" id="IPR015422">
    <property type="entry name" value="PyrdxlP-dep_Trfase_small"/>
</dbReference>
<keyword evidence="8" id="KW-1185">Reference proteome</keyword>
<evidence type="ECO:0000256" key="3">
    <source>
        <dbReference type="ARBA" id="ARBA00022898"/>
    </source>
</evidence>
<dbReference type="Gene3D" id="3.90.1150.10">
    <property type="entry name" value="Aspartate Aminotransferase, domain 1"/>
    <property type="match status" value="1"/>
</dbReference>
<keyword evidence="7" id="KW-0808">Transferase</keyword>
<dbReference type="EMBL" id="CP028923">
    <property type="protein sequence ID" value="QCK16261.1"/>
    <property type="molecule type" value="Genomic_DNA"/>
</dbReference>
<feature type="domain" description="Aminotransferase class V" evidence="6">
    <location>
        <begin position="69"/>
        <end position="403"/>
    </location>
</feature>
<reference evidence="7 8" key="1">
    <citation type="submission" date="2018-04" db="EMBL/GenBank/DDBJ databases">
        <title>Complete genome uncultured novel isolate.</title>
        <authorList>
            <person name="Merlino G."/>
        </authorList>
    </citation>
    <scope>NUCLEOTIDE SEQUENCE [LARGE SCALE GENOMIC DNA]</scope>
    <source>
        <strain evidence="8">R1DC9</strain>
    </source>
</reference>
<dbReference type="AlphaFoldDB" id="A0A4D7JKY5"/>
<dbReference type="GO" id="GO:0008483">
    <property type="term" value="F:transaminase activity"/>
    <property type="evidence" value="ECO:0007669"/>
    <property type="project" value="UniProtKB-KW"/>
</dbReference>
<evidence type="ECO:0000313" key="7">
    <source>
        <dbReference type="EMBL" id="QCK16261.1"/>
    </source>
</evidence>
<dbReference type="RefSeq" id="WP_137091852.1">
    <property type="nucleotide sequence ID" value="NZ_CP028923.1"/>
</dbReference>
<dbReference type="Gene3D" id="3.40.640.10">
    <property type="entry name" value="Type I PLP-dependent aspartate aminotransferase-like (Major domain)"/>
    <property type="match status" value="1"/>
</dbReference>
<protein>
    <submittedName>
        <fullName evidence="7">Aminotransferase</fullName>
    </submittedName>
</protein>
<evidence type="ECO:0000256" key="1">
    <source>
        <dbReference type="ARBA" id="ARBA00001933"/>
    </source>
</evidence>
<evidence type="ECO:0000259" key="6">
    <source>
        <dbReference type="Pfam" id="PF00266"/>
    </source>
</evidence>
<proteinExistence type="inferred from homology"/>
<dbReference type="InterPro" id="IPR015424">
    <property type="entry name" value="PyrdxlP-dep_Trfase"/>
</dbReference>
<dbReference type="Proteomes" id="UP000298616">
    <property type="component" value="Chromosome"/>
</dbReference>
<dbReference type="InterPro" id="IPR015421">
    <property type="entry name" value="PyrdxlP-dep_Trfase_major"/>
</dbReference>
<dbReference type="PANTHER" id="PTHR43586">
    <property type="entry name" value="CYSTEINE DESULFURASE"/>
    <property type="match status" value="1"/>
</dbReference>
<comment type="similarity">
    <text evidence="2">Belongs to the class-V pyridoxal-phosphate-dependent aminotransferase family. Csd subfamily.</text>
</comment>
<comment type="catalytic activity">
    <reaction evidence="4">
        <text>(sulfur carrier)-H + L-cysteine = (sulfur carrier)-SH + L-alanine</text>
        <dbReference type="Rhea" id="RHEA:43892"/>
        <dbReference type="Rhea" id="RHEA-COMP:14737"/>
        <dbReference type="Rhea" id="RHEA-COMP:14739"/>
        <dbReference type="ChEBI" id="CHEBI:29917"/>
        <dbReference type="ChEBI" id="CHEBI:35235"/>
        <dbReference type="ChEBI" id="CHEBI:57972"/>
        <dbReference type="ChEBI" id="CHEBI:64428"/>
        <dbReference type="EC" id="2.8.1.7"/>
    </reaction>
</comment>
<dbReference type="InterPro" id="IPR020578">
    <property type="entry name" value="Aminotrans_V_PyrdxlP_BS"/>
</dbReference>
<evidence type="ECO:0000256" key="2">
    <source>
        <dbReference type="ARBA" id="ARBA00010447"/>
    </source>
</evidence>
<evidence type="ECO:0000256" key="4">
    <source>
        <dbReference type="ARBA" id="ARBA00050776"/>
    </source>
</evidence>
<keyword evidence="7" id="KW-0032">Aminotransferase</keyword>